<reference evidence="5 6" key="1">
    <citation type="submission" date="2014-03" db="EMBL/GenBank/DDBJ databases">
        <title>Genomics of Bifidobacteria.</title>
        <authorList>
            <person name="Ventura M."/>
            <person name="Milani C."/>
            <person name="Lugli G.A."/>
        </authorList>
    </citation>
    <scope>NUCLEOTIDE SEQUENCE [LARGE SCALE GENOMIC DNA]</scope>
    <source>
        <strain evidence="5 6">LMG 21814</strain>
    </source>
</reference>
<dbReference type="RefSeq" id="WP_032683895.1">
    <property type="nucleotide sequence ID" value="NZ_JGZA01000015.1"/>
</dbReference>
<keyword evidence="3 5" id="KW-0378">Hydrolase</keyword>
<dbReference type="GO" id="GO:0016805">
    <property type="term" value="F:dipeptidase activity"/>
    <property type="evidence" value="ECO:0007669"/>
    <property type="project" value="UniProtKB-KW"/>
</dbReference>
<keyword evidence="4" id="KW-0720">Serine protease</keyword>
<accession>A0A087BG07</accession>
<keyword evidence="5" id="KW-0224">Dipeptidase</keyword>
<dbReference type="GO" id="GO:0006508">
    <property type="term" value="P:proteolysis"/>
    <property type="evidence" value="ECO:0007669"/>
    <property type="project" value="UniProtKB-KW"/>
</dbReference>
<dbReference type="Pfam" id="PF03575">
    <property type="entry name" value="Peptidase_S51"/>
    <property type="match status" value="1"/>
</dbReference>
<dbReference type="PANTHER" id="PTHR20842:SF0">
    <property type="entry name" value="ALPHA-ASPARTYL DIPEPTIDASE"/>
    <property type="match status" value="1"/>
</dbReference>
<evidence type="ECO:0000256" key="2">
    <source>
        <dbReference type="ARBA" id="ARBA00022670"/>
    </source>
</evidence>
<dbReference type="EMBL" id="JGZA01000015">
    <property type="protein sequence ID" value="KFI69957.1"/>
    <property type="molecule type" value="Genomic_DNA"/>
</dbReference>
<name>A0A087BG07_BIFLN</name>
<evidence type="ECO:0000313" key="5">
    <source>
        <dbReference type="EMBL" id="KFI69957.1"/>
    </source>
</evidence>
<dbReference type="Gene3D" id="3.40.50.880">
    <property type="match status" value="1"/>
</dbReference>
<dbReference type="SUPFAM" id="SSF52317">
    <property type="entry name" value="Class I glutamine amidotransferase-like"/>
    <property type="match status" value="1"/>
</dbReference>
<organism evidence="5 6">
    <name type="scientific">Bifidobacterium longum subsp. suis</name>
    <dbReference type="NCBI Taxonomy" id="1695"/>
    <lineage>
        <taxon>Bacteria</taxon>
        <taxon>Bacillati</taxon>
        <taxon>Actinomycetota</taxon>
        <taxon>Actinomycetes</taxon>
        <taxon>Bifidobacteriales</taxon>
        <taxon>Bifidobacteriaceae</taxon>
        <taxon>Bifidobacterium</taxon>
    </lineage>
</organism>
<evidence type="ECO:0000256" key="3">
    <source>
        <dbReference type="ARBA" id="ARBA00022801"/>
    </source>
</evidence>
<dbReference type="Proteomes" id="UP000029024">
    <property type="component" value="Unassembled WGS sequence"/>
</dbReference>
<dbReference type="EC" id="3.4.13.21" evidence="5"/>
<comment type="similarity">
    <text evidence="1">Belongs to the peptidase S51 family.</text>
</comment>
<dbReference type="AlphaFoldDB" id="A0A087BG07"/>
<dbReference type="InterPro" id="IPR005320">
    <property type="entry name" value="Peptidase_S51"/>
</dbReference>
<evidence type="ECO:0000256" key="4">
    <source>
        <dbReference type="ARBA" id="ARBA00022825"/>
    </source>
</evidence>
<gene>
    <name evidence="5" type="ORF">BLSS_0266</name>
</gene>
<dbReference type="PANTHER" id="PTHR20842">
    <property type="entry name" value="PROTEASE S51 ALPHA-ASPARTYL DIPEPTIDASE"/>
    <property type="match status" value="1"/>
</dbReference>
<evidence type="ECO:0000313" key="6">
    <source>
        <dbReference type="Proteomes" id="UP000029024"/>
    </source>
</evidence>
<sequence length="207" mass="22568">MVTMLLTSIFRNASSAVHEVEPHPQGKRVVFIPTASAVEPWGPVHSALSKRALQRLGFEVEQLDVEDVPSGSAERVTRSIAETDCIYVGGGNTFFLLQELRRTGADRAIIEQVRAGTPYIGESAGSVITAPDIGYIKLMDRTDKAPDLTDYAGLGLADFRVVPHHHATAMGHAAQRILDRYGADLSLKPLTNRQALLVKDGKTRLLR</sequence>
<keyword evidence="2" id="KW-0645">Protease</keyword>
<comment type="caution">
    <text evidence="5">The sequence shown here is derived from an EMBL/GenBank/DDBJ whole genome shotgun (WGS) entry which is preliminary data.</text>
</comment>
<dbReference type="InterPro" id="IPR029062">
    <property type="entry name" value="Class_I_gatase-like"/>
</dbReference>
<dbReference type="GO" id="GO:0008236">
    <property type="term" value="F:serine-type peptidase activity"/>
    <property type="evidence" value="ECO:0007669"/>
    <property type="project" value="UniProtKB-KW"/>
</dbReference>
<evidence type="ECO:0000256" key="1">
    <source>
        <dbReference type="ARBA" id="ARBA00006534"/>
    </source>
</evidence>
<protein>
    <submittedName>
        <fullName evidence="5">Dipeptidase E</fullName>
        <ecNumber evidence="5">3.4.13.21</ecNumber>
    </submittedName>
</protein>
<proteinExistence type="inferred from homology"/>